<evidence type="ECO:0000256" key="3">
    <source>
        <dbReference type="ARBA" id="ARBA00022744"/>
    </source>
</evidence>
<dbReference type="EMBL" id="KB031032">
    <property type="protein sequence ID" value="ELK06350.1"/>
    <property type="molecule type" value="Genomic_DNA"/>
</dbReference>
<protein>
    <submittedName>
        <fullName evidence="4">Keratin, type II cytoskeletal 8</fullName>
    </submittedName>
</protein>
<organism evidence="4 5">
    <name type="scientific">Pteropus alecto</name>
    <name type="common">Black flying fox</name>
    <dbReference type="NCBI Taxonomy" id="9402"/>
    <lineage>
        <taxon>Eukaryota</taxon>
        <taxon>Metazoa</taxon>
        <taxon>Chordata</taxon>
        <taxon>Craniata</taxon>
        <taxon>Vertebrata</taxon>
        <taxon>Euteleostomi</taxon>
        <taxon>Mammalia</taxon>
        <taxon>Eutheria</taxon>
        <taxon>Laurasiatheria</taxon>
        <taxon>Chiroptera</taxon>
        <taxon>Yinpterochiroptera</taxon>
        <taxon>Pteropodoidea</taxon>
        <taxon>Pteropodidae</taxon>
        <taxon>Pteropodinae</taxon>
        <taxon>Pteropus</taxon>
    </lineage>
</organism>
<dbReference type="GO" id="GO:0005882">
    <property type="term" value="C:intermediate filament"/>
    <property type="evidence" value="ECO:0007669"/>
    <property type="project" value="UniProtKB-KW"/>
</dbReference>
<evidence type="ECO:0000313" key="5">
    <source>
        <dbReference type="Proteomes" id="UP000010552"/>
    </source>
</evidence>
<name>L5K474_PTEAL</name>
<dbReference type="PANTHER" id="PTHR45616">
    <property type="entry name" value="GATA-TYPE DOMAIN-CONTAINING PROTEIN"/>
    <property type="match status" value="1"/>
</dbReference>
<evidence type="ECO:0000256" key="1">
    <source>
        <dbReference type="ARBA" id="ARBA00004496"/>
    </source>
</evidence>
<dbReference type="AlphaFoldDB" id="L5K474"/>
<gene>
    <name evidence="4" type="ORF">PAL_GLEAN10023975</name>
</gene>
<accession>L5K474</accession>
<dbReference type="SUPFAM" id="SSF64593">
    <property type="entry name" value="Intermediate filament protein, coiled coil region"/>
    <property type="match status" value="1"/>
</dbReference>
<reference evidence="5" key="1">
    <citation type="journal article" date="2013" name="Science">
        <title>Comparative analysis of bat genomes provides insight into the evolution of flight and immunity.</title>
        <authorList>
            <person name="Zhang G."/>
            <person name="Cowled C."/>
            <person name="Shi Z."/>
            <person name="Huang Z."/>
            <person name="Bishop-Lilly K.A."/>
            <person name="Fang X."/>
            <person name="Wynne J.W."/>
            <person name="Xiong Z."/>
            <person name="Baker M.L."/>
            <person name="Zhao W."/>
            <person name="Tachedjian M."/>
            <person name="Zhu Y."/>
            <person name="Zhou P."/>
            <person name="Jiang X."/>
            <person name="Ng J."/>
            <person name="Yang L."/>
            <person name="Wu L."/>
            <person name="Xiao J."/>
            <person name="Feng Y."/>
            <person name="Chen Y."/>
            <person name="Sun X."/>
            <person name="Zhang Y."/>
            <person name="Marsh G.A."/>
            <person name="Crameri G."/>
            <person name="Broder C.C."/>
            <person name="Frey K.G."/>
            <person name="Wang L.F."/>
            <person name="Wang J."/>
        </authorList>
    </citation>
    <scope>NUCLEOTIDE SEQUENCE [LARGE SCALE GENOMIC DNA]</scope>
</reference>
<sequence>MAWQLHEYQELMNAKLALHVEIVTYCKLPEGKESWPETGMQNMSIHTKTTSGYQFRLYKEQRREVFF</sequence>
<proteinExistence type="predicted"/>
<dbReference type="Gene3D" id="1.20.5.170">
    <property type="match status" value="1"/>
</dbReference>
<dbReference type="Proteomes" id="UP000010552">
    <property type="component" value="Unassembled WGS sequence"/>
</dbReference>
<evidence type="ECO:0000256" key="2">
    <source>
        <dbReference type="ARBA" id="ARBA00022490"/>
    </source>
</evidence>
<dbReference type="GO" id="GO:0005737">
    <property type="term" value="C:cytoplasm"/>
    <property type="evidence" value="ECO:0007669"/>
    <property type="project" value="UniProtKB-SubCell"/>
</dbReference>
<evidence type="ECO:0000313" key="4">
    <source>
        <dbReference type="EMBL" id="ELK06350.1"/>
    </source>
</evidence>
<dbReference type="PANTHER" id="PTHR45616:SF26">
    <property type="entry name" value="KERATIN, TYPE II CYTOSKELETAL 8"/>
    <property type="match status" value="1"/>
</dbReference>
<keyword evidence="2" id="KW-0963">Cytoplasm</keyword>
<comment type="subcellular location">
    <subcellularLocation>
        <location evidence="1">Cytoplasm</location>
    </subcellularLocation>
</comment>
<dbReference type="InParanoid" id="L5K474"/>
<keyword evidence="5" id="KW-1185">Reference proteome</keyword>
<keyword evidence="3" id="KW-0416">Keratin</keyword>
<dbReference type="STRING" id="9402.L5K474"/>